<feature type="domain" description="HTH araC/xylS-type" evidence="4">
    <location>
        <begin position="214"/>
        <end position="315"/>
    </location>
</feature>
<dbReference type="SUPFAM" id="SSF46689">
    <property type="entry name" value="Homeodomain-like"/>
    <property type="match status" value="1"/>
</dbReference>
<dbReference type="RefSeq" id="WP_253240108.1">
    <property type="nucleotide sequence ID" value="NZ_JAMYJR010000028.1"/>
</dbReference>
<dbReference type="Proteomes" id="UP001523369">
    <property type="component" value="Unassembled WGS sequence"/>
</dbReference>
<keyword evidence="3" id="KW-0804">Transcription</keyword>
<dbReference type="EMBL" id="JAMYJR010000028">
    <property type="protein sequence ID" value="MCO8274032.1"/>
    <property type="molecule type" value="Genomic_DNA"/>
</dbReference>
<protein>
    <submittedName>
        <fullName evidence="5">Helix-turn-helix domain-containing protein</fullName>
    </submittedName>
</protein>
<evidence type="ECO:0000256" key="2">
    <source>
        <dbReference type="ARBA" id="ARBA00023125"/>
    </source>
</evidence>
<accession>A0ABT1DT65</accession>
<organism evidence="5 6">
    <name type="scientific">Paractinoplanes aksuensis</name>
    <dbReference type="NCBI Taxonomy" id="2939490"/>
    <lineage>
        <taxon>Bacteria</taxon>
        <taxon>Bacillati</taxon>
        <taxon>Actinomycetota</taxon>
        <taxon>Actinomycetes</taxon>
        <taxon>Micromonosporales</taxon>
        <taxon>Micromonosporaceae</taxon>
        <taxon>Paractinoplanes</taxon>
    </lineage>
</organism>
<dbReference type="InterPro" id="IPR009057">
    <property type="entry name" value="Homeodomain-like_sf"/>
</dbReference>
<dbReference type="InterPro" id="IPR018060">
    <property type="entry name" value="HTH_AraC"/>
</dbReference>
<dbReference type="Pfam" id="PF14525">
    <property type="entry name" value="AraC_binding_2"/>
    <property type="match status" value="1"/>
</dbReference>
<evidence type="ECO:0000259" key="4">
    <source>
        <dbReference type="PROSITE" id="PS01124"/>
    </source>
</evidence>
<evidence type="ECO:0000256" key="1">
    <source>
        <dbReference type="ARBA" id="ARBA00023015"/>
    </source>
</evidence>
<keyword evidence="2" id="KW-0238">DNA-binding</keyword>
<comment type="caution">
    <text evidence="5">The sequence shown here is derived from an EMBL/GenBank/DDBJ whole genome shotgun (WGS) entry which is preliminary data.</text>
</comment>
<evidence type="ECO:0000256" key="3">
    <source>
        <dbReference type="ARBA" id="ARBA00023163"/>
    </source>
</evidence>
<dbReference type="SMART" id="SM00342">
    <property type="entry name" value="HTH_ARAC"/>
    <property type="match status" value="1"/>
</dbReference>
<evidence type="ECO:0000313" key="5">
    <source>
        <dbReference type="EMBL" id="MCO8274032.1"/>
    </source>
</evidence>
<name>A0ABT1DT65_9ACTN</name>
<proteinExistence type="predicted"/>
<keyword evidence="1" id="KW-0805">Transcription regulation</keyword>
<dbReference type="PANTHER" id="PTHR46796:SF6">
    <property type="entry name" value="ARAC SUBFAMILY"/>
    <property type="match status" value="1"/>
</dbReference>
<dbReference type="Pfam" id="PF12833">
    <property type="entry name" value="HTH_18"/>
    <property type="match status" value="1"/>
</dbReference>
<reference evidence="5 6" key="1">
    <citation type="submission" date="2022-06" db="EMBL/GenBank/DDBJ databases">
        <title>New Species of the Genus Actinoplanes, ActinopZanes ferrugineus.</title>
        <authorList>
            <person name="Ding P."/>
        </authorList>
    </citation>
    <scope>NUCLEOTIDE SEQUENCE [LARGE SCALE GENOMIC DNA]</scope>
    <source>
        <strain evidence="5 6">TRM88003</strain>
    </source>
</reference>
<gene>
    <name evidence="5" type="ORF">M1L60_25870</name>
</gene>
<dbReference type="InterPro" id="IPR050204">
    <property type="entry name" value="AraC_XylS_family_regulators"/>
</dbReference>
<dbReference type="Gene3D" id="1.10.10.60">
    <property type="entry name" value="Homeodomain-like"/>
    <property type="match status" value="1"/>
</dbReference>
<sequence length="317" mass="35262">MGSVSAPERFADYRQRMAHLPVAVDVSGDPAENFQSDVRTVVLDPEVELSVNAIRGCRMIARRTPAMVRRSDPEAYRFLVVLHGRADATHCGRGGRFETSDMGLYDTSQPFEVARAAQTLPAAFAMITFAPGRLAVPRRTAADLMGARLDGRRGVGAVVADFVRRLATESQDCTPADRTRLARSALDLIGVALAHEIDHEPPRTTEAWRRSMVTRAQHFIESHLGDPALDPATVAAAHHISVRLLHKLFEEAGISVADWIRTRRLERCRDDLSDPLQQTRPVRLIAAQWGFRSDAHFNRAFRTAYGQPPGEWRSTRP</sequence>
<dbReference type="PANTHER" id="PTHR46796">
    <property type="entry name" value="HTH-TYPE TRANSCRIPTIONAL ACTIVATOR RHAS-RELATED"/>
    <property type="match status" value="1"/>
</dbReference>
<dbReference type="PROSITE" id="PS01124">
    <property type="entry name" value="HTH_ARAC_FAMILY_2"/>
    <property type="match status" value="1"/>
</dbReference>
<keyword evidence="6" id="KW-1185">Reference proteome</keyword>
<evidence type="ECO:0000313" key="6">
    <source>
        <dbReference type="Proteomes" id="UP001523369"/>
    </source>
</evidence>
<dbReference type="InterPro" id="IPR035418">
    <property type="entry name" value="AraC-bd_2"/>
</dbReference>